<feature type="region of interest" description="Disordered" evidence="1">
    <location>
        <begin position="444"/>
        <end position="540"/>
    </location>
</feature>
<feature type="compositionally biased region" description="Basic and acidic residues" evidence="1">
    <location>
        <begin position="108"/>
        <end position="117"/>
    </location>
</feature>
<feature type="compositionally biased region" description="Basic and acidic residues" evidence="1">
    <location>
        <begin position="584"/>
        <end position="597"/>
    </location>
</feature>
<feature type="compositionally biased region" description="Basic residues" evidence="1">
    <location>
        <begin position="192"/>
        <end position="201"/>
    </location>
</feature>
<feature type="compositionally biased region" description="Polar residues" evidence="1">
    <location>
        <begin position="464"/>
        <end position="473"/>
    </location>
</feature>
<keyword evidence="3" id="KW-1185">Reference proteome</keyword>
<feature type="compositionally biased region" description="Basic and acidic residues" evidence="1">
    <location>
        <begin position="47"/>
        <end position="56"/>
    </location>
</feature>
<dbReference type="OrthoDB" id="5402622at2759"/>
<feature type="region of interest" description="Disordered" evidence="1">
    <location>
        <begin position="1"/>
        <end position="132"/>
    </location>
</feature>
<dbReference type="PANTHER" id="PTHR38426">
    <property type="entry name" value="MAINTENANCE OF TELOMERE CAPPING PROTEIN 4"/>
    <property type="match status" value="1"/>
</dbReference>
<feature type="region of interest" description="Disordered" evidence="1">
    <location>
        <begin position="562"/>
        <end position="808"/>
    </location>
</feature>
<feature type="compositionally biased region" description="Basic and acidic residues" evidence="1">
    <location>
        <begin position="1"/>
        <end position="23"/>
    </location>
</feature>
<feature type="compositionally biased region" description="Basic residues" evidence="1">
    <location>
        <begin position="57"/>
        <end position="68"/>
    </location>
</feature>
<dbReference type="InterPro" id="IPR038769">
    <property type="entry name" value="MTC4"/>
</dbReference>
<evidence type="ECO:0000256" key="1">
    <source>
        <dbReference type="SAM" id="MobiDB-lite"/>
    </source>
</evidence>
<dbReference type="PANTHER" id="PTHR38426:SF1">
    <property type="entry name" value="MAINTENANCE OF TELOMERE CAPPING PROTEIN 4"/>
    <property type="match status" value="1"/>
</dbReference>
<feature type="compositionally biased region" description="Polar residues" evidence="1">
    <location>
        <begin position="168"/>
        <end position="186"/>
    </location>
</feature>
<name>A0A6G1I3S2_9PEZI</name>
<dbReference type="Proteomes" id="UP000799640">
    <property type="component" value="Unassembled WGS sequence"/>
</dbReference>
<proteinExistence type="predicted"/>
<gene>
    <name evidence="2" type="ORF">EJ06DRAFT_519751</name>
</gene>
<reference evidence="2" key="1">
    <citation type="journal article" date="2020" name="Stud. Mycol.">
        <title>101 Dothideomycetes genomes: a test case for predicting lifestyles and emergence of pathogens.</title>
        <authorList>
            <person name="Haridas S."/>
            <person name="Albert R."/>
            <person name="Binder M."/>
            <person name="Bloem J."/>
            <person name="Labutti K."/>
            <person name="Salamov A."/>
            <person name="Andreopoulos B."/>
            <person name="Baker S."/>
            <person name="Barry K."/>
            <person name="Bills G."/>
            <person name="Bluhm B."/>
            <person name="Cannon C."/>
            <person name="Castanera R."/>
            <person name="Culley D."/>
            <person name="Daum C."/>
            <person name="Ezra D."/>
            <person name="Gonzalez J."/>
            <person name="Henrissat B."/>
            <person name="Kuo A."/>
            <person name="Liang C."/>
            <person name="Lipzen A."/>
            <person name="Lutzoni F."/>
            <person name="Magnuson J."/>
            <person name="Mondo S."/>
            <person name="Nolan M."/>
            <person name="Ohm R."/>
            <person name="Pangilinan J."/>
            <person name="Park H.-J."/>
            <person name="Ramirez L."/>
            <person name="Alfaro M."/>
            <person name="Sun H."/>
            <person name="Tritt A."/>
            <person name="Yoshinaga Y."/>
            <person name="Zwiers L.-H."/>
            <person name="Turgeon B."/>
            <person name="Goodwin S."/>
            <person name="Spatafora J."/>
            <person name="Crous P."/>
            <person name="Grigoriev I."/>
        </authorList>
    </citation>
    <scope>NUCLEOTIDE SEQUENCE</scope>
    <source>
        <strain evidence="2">CBS 262.69</strain>
    </source>
</reference>
<dbReference type="EMBL" id="ML996690">
    <property type="protein sequence ID" value="KAF2402719.1"/>
    <property type="molecule type" value="Genomic_DNA"/>
</dbReference>
<protein>
    <submittedName>
        <fullName evidence="2">Uncharacterized protein</fullName>
    </submittedName>
</protein>
<sequence>MTDRRSPRTSSEDNRDPDPEKPLRRPKTRKPGGFLLPSALRFSPEPEDPRTENNDKGKKKADSKRTPHKLLPYNRAGVRASIRSSPLSQVESTVPTDGEDGPAATQSHVRDYGRDSSDNGEEAAQPASAIDPAQIVSMALNLSESRRRNFSAGHLLPPPSPNPRRVTSAAQHAANTAKLQGSYQGQSAGGNLRHHLQHQRQPRNVSPENRRHGVSRHSSNAYPTPGFLDSAGSARAVPDFQYHFSAATLARAEKARQAIELSLEFRRLLQYLPQLKPDHSAPGNFLLATSSVPGTAGVDLSRTLSSSSYRHDLGRTYNPLQLIRNRKLRARTRNPLNPDIDYWEDSARVREWVDAVEDAARRPGYRGDDTVILPPYPVDGEIIRADEGPVRGHRRNEGSISKPKRPRMDWFTCPSELLADAYWLEQGHNKALIEDKAGARIFPQKRSLESLRPRASHESRRSHSGSVHLSTGSVDDETDPEAHAQRGRIRPLGTHSRDNSRGIKGVFHRARARSRSADALSSSDEGSNATGRRHRLSDDEAQALDPLEKRLTNFLAGTAAASGAGAHQDGSPLLSPGTPNKWGADLHDGAVRPERSPARIGIVEPPGDDASAPGSPAEARQLTPPSRRISPVRKKLPKLPFIRTDGDDTDGSSRHPSGESPQPLPATRTSLDLPGRKLFPTRTNDSLSSLPRVPKSKSKEPQSAVRRFFKGSAAAMRGKRAKPTPSRSTTGTESEGDEPEGLKPLPLPHAPSRTPSTAADTEGPGSPAQPALTAPGKPDRFARLAPPGLDLSHVSGGDDRRPSAPRPRRIAKHIAALVYPALEHQRREAGAGEWEWG</sequence>
<feature type="region of interest" description="Disordered" evidence="1">
    <location>
        <begin position="150"/>
        <end position="224"/>
    </location>
</feature>
<evidence type="ECO:0000313" key="2">
    <source>
        <dbReference type="EMBL" id="KAF2402719.1"/>
    </source>
</evidence>
<feature type="compositionally biased region" description="Polar residues" evidence="1">
    <location>
        <begin position="82"/>
        <end position="95"/>
    </location>
</feature>
<evidence type="ECO:0000313" key="3">
    <source>
        <dbReference type="Proteomes" id="UP000799640"/>
    </source>
</evidence>
<organism evidence="2 3">
    <name type="scientific">Trichodelitschia bisporula</name>
    <dbReference type="NCBI Taxonomy" id="703511"/>
    <lineage>
        <taxon>Eukaryota</taxon>
        <taxon>Fungi</taxon>
        <taxon>Dikarya</taxon>
        <taxon>Ascomycota</taxon>
        <taxon>Pezizomycotina</taxon>
        <taxon>Dothideomycetes</taxon>
        <taxon>Dothideomycetes incertae sedis</taxon>
        <taxon>Phaeotrichales</taxon>
        <taxon>Phaeotrichaceae</taxon>
        <taxon>Trichodelitschia</taxon>
    </lineage>
</organism>
<accession>A0A6G1I3S2</accession>
<dbReference type="AlphaFoldDB" id="A0A6G1I3S2"/>
<feature type="compositionally biased region" description="Basic and acidic residues" evidence="1">
    <location>
        <begin position="446"/>
        <end position="461"/>
    </location>
</feature>